<reference evidence="1" key="1">
    <citation type="submission" date="2019-02" db="EMBL/GenBank/DDBJ databases">
        <authorList>
            <person name="Gruber-Vodicka R. H."/>
            <person name="Seah K. B. B."/>
        </authorList>
    </citation>
    <scope>NUCLEOTIDE SEQUENCE</scope>
    <source>
        <strain evidence="2">BECK_S1320</strain>
        <strain evidence="1">BECK_S1321</strain>
    </source>
</reference>
<accession>A0A450YK94</accession>
<dbReference type="EMBL" id="CAADFU010000160">
    <property type="protein sequence ID" value="VFK49143.1"/>
    <property type="molecule type" value="Genomic_DNA"/>
</dbReference>
<gene>
    <name evidence="2" type="ORF">BECKSD772E_GA0070983_11606</name>
    <name evidence="1" type="ORF">BECKSD772F_GA0070984_11109</name>
</gene>
<evidence type="ECO:0000313" key="2">
    <source>
        <dbReference type="EMBL" id="VFK49143.1"/>
    </source>
</evidence>
<name>A0A450YK94_9GAMM</name>
<dbReference type="AlphaFoldDB" id="A0A450YK94"/>
<dbReference type="EMBL" id="CAADFR010000110">
    <property type="protein sequence ID" value="VFK41967.1"/>
    <property type="molecule type" value="Genomic_DNA"/>
</dbReference>
<proteinExistence type="predicted"/>
<organism evidence="1">
    <name type="scientific">Candidatus Kentrum sp. SD</name>
    <dbReference type="NCBI Taxonomy" id="2126332"/>
    <lineage>
        <taxon>Bacteria</taxon>
        <taxon>Pseudomonadati</taxon>
        <taxon>Pseudomonadota</taxon>
        <taxon>Gammaproteobacteria</taxon>
        <taxon>Candidatus Kentrum</taxon>
    </lineage>
</organism>
<evidence type="ECO:0000313" key="1">
    <source>
        <dbReference type="EMBL" id="VFK41967.1"/>
    </source>
</evidence>
<protein>
    <submittedName>
        <fullName evidence="1">Uncharacterized protein</fullName>
    </submittedName>
</protein>
<sequence length="66" mass="7313">MFRPLCCAKCLLSLKHWGKDSLHPENRRLLPGEQLGCLVVSPGENGVELPARSYVVPGIYPDKPIL</sequence>